<evidence type="ECO:0000313" key="2">
    <source>
        <dbReference type="EMBL" id="OAQ65787.1"/>
    </source>
</evidence>
<sequence>MGIDHTSVYVPEDRFKECLAFYTEALKPLSYEVRIPVNDTVVGLGSSEDSPHGADFWLIGVKHVPNQSSHVAFRAKDRDTVHRFHAQAVAAGGKCNGPPGPRPMYGPAYYGGFALDPAGNNIEAVCFKPE</sequence>
<dbReference type="CDD" id="cd07262">
    <property type="entry name" value="VOC_like"/>
    <property type="match status" value="1"/>
</dbReference>
<evidence type="ECO:0000259" key="1">
    <source>
        <dbReference type="PROSITE" id="PS51819"/>
    </source>
</evidence>
<reference evidence="2 3" key="1">
    <citation type="journal article" date="2016" name="PLoS Pathog.">
        <title>Biosynthesis of antibiotic leucinostatins in bio-control fungus Purpureocillium lilacinum and their inhibition on phytophthora revealed by genome mining.</title>
        <authorList>
            <person name="Wang G."/>
            <person name="Liu Z."/>
            <person name="Lin R."/>
            <person name="Li E."/>
            <person name="Mao Z."/>
            <person name="Ling J."/>
            <person name="Yang Y."/>
            <person name="Yin W.B."/>
            <person name="Xie B."/>
        </authorList>
    </citation>
    <scope>NUCLEOTIDE SEQUENCE [LARGE SCALE GENOMIC DNA]</scope>
    <source>
        <strain evidence="2">170</strain>
    </source>
</reference>
<proteinExistence type="predicted"/>
<protein>
    <submittedName>
        <fullName evidence="2">Glyoxalase/Bleomycin resistance protein/Dioxygenase superfamily domain-containing protein</fullName>
    </submittedName>
</protein>
<dbReference type="SUPFAM" id="SSF54593">
    <property type="entry name" value="Glyoxalase/Bleomycin resistance protein/Dihydroxybiphenyl dioxygenase"/>
    <property type="match status" value="1"/>
</dbReference>
<dbReference type="OrthoDB" id="10249419at2759"/>
<evidence type="ECO:0000313" key="3">
    <source>
        <dbReference type="Proteomes" id="UP000078397"/>
    </source>
</evidence>
<gene>
    <name evidence="2" type="ORF">VFPPC_14236</name>
</gene>
<accession>A0A179FKG4</accession>
<dbReference type="PANTHER" id="PTHR35006">
    <property type="entry name" value="GLYOXALASE FAMILY PROTEIN (AFU_ORTHOLOGUE AFUA_5G14830)"/>
    <property type="match status" value="1"/>
</dbReference>
<dbReference type="GeneID" id="28855999"/>
<organism evidence="2 3">
    <name type="scientific">Pochonia chlamydosporia 170</name>
    <dbReference type="NCBI Taxonomy" id="1380566"/>
    <lineage>
        <taxon>Eukaryota</taxon>
        <taxon>Fungi</taxon>
        <taxon>Dikarya</taxon>
        <taxon>Ascomycota</taxon>
        <taxon>Pezizomycotina</taxon>
        <taxon>Sordariomycetes</taxon>
        <taxon>Hypocreomycetidae</taxon>
        <taxon>Hypocreales</taxon>
        <taxon>Clavicipitaceae</taxon>
        <taxon>Pochonia</taxon>
    </lineage>
</organism>
<dbReference type="Proteomes" id="UP000078397">
    <property type="component" value="Unassembled WGS sequence"/>
</dbReference>
<dbReference type="PANTHER" id="PTHR35006:SF2">
    <property type="entry name" value="GLYOXALASE FAMILY PROTEIN (AFU_ORTHOLOGUE AFUA_5G14830)"/>
    <property type="match status" value="1"/>
</dbReference>
<dbReference type="InterPro" id="IPR029068">
    <property type="entry name" value="Glyas_Bleomycin-R_OHBP_Dase"/>
</dbReference>
<dbReference type="EMBL" id="LSBJ02000004">
    <property type="protein sequence ID" value="OAQ65787.1"/>
    <property type="molecule type" value="Genomic_DNA"/>
</dbReference>
<dbReference type="Pfam" id="PF00903">
    <property type="entry name" value="Glyoxalase"/>
    <property type="match status" value="1"/>
</dbReference>
<dbReference type="KEGG" id="pchm:VFPPC_14236"/>
<dbReference type="STRING" id="1380566.A0A179FKG4"/>
<feature type="domain" description="VOC" evidence="1">
    <location>
        <begin position="2"/>
        <end position="127"/>
    </location>
</feature>
<comment type="caution">
    <text evidence="2">The sequence shown here is derived from an EMBL/GenBank/DDBJ whole genome shotgun (WGS) entry which is preliminary data.</text>
</comment>
<dbReference type="PROSITE" id="PS51819">
    <property type="entry name" value="VOC"/>
    <property type="match status" value="1"/>
</dbReference>
<dbReference type="InterPro" id="IPR004360">
    <property type="entry name" value="Glyas_Fos-R_dOase_dom"/>
</dbReference>
<dbReference type="GO" id="GO:0051213">
    <property type="term" value="F:dioxygenase activity"/>
    <property type="evidence" value="ECO:0007669"/>
    <property type="project" value="UniProtKB-KW"/>
</dbReference>
<dbReference type="Gene3D" id="3.10.180.10">
    <property type="entry name" value="2,3-Dihydroxybiphenyl 1,2-Dioxygenase, domain 1"/>
    <property type="match status" value="1"/>
</dbReference>
<keyword evidence="3" id="KW-1185">Reference proteome</keyword>
<name>A0A179FKG4_METCM</name>
<dbReference type="AlphaFoldDB" id="A0A179FKG4"/>
<dbReference type="RefSeq" id="XP_018142874.1">
    <property type="nucleotide sequence ID" value="XM_018292005.1"/>
</dbReference>
<dbReference type="InterPro" id="IPR037523">
    <property type="entry name" value="VOC_core"/>
</dbReference>